<keyword evidence="6" id="KW-0496">Mitochondrion</keyword>
<comment type="caution">
    <text evidence="10">The sequence shown here is derived from an EMBL/GenBank/DDBJ whole genome shotgun (WGS) entry which is preliminary data.</text>
</comment>
<reference evidence="10 11" key="1">
    <citation type="submission" date="2024-02" db="EMBL/GenBank/DDBJ databases">
        <authorList>
            <person name="Daric V."/>
            <person name="Darras S."/>
        </authorList>
    </citation>
    <scope>NUCLEOTIDE SEQUENCE [LARGE SCALE GENOMIC DNA]</scope>
</reference>
<evidence type="ECO:0000256" key="5">
    <source>
        <dbReference type="ARBA" id="ARBA00022989"/>
    </source>
</evidence>
<comment type="subcellular location">
    <subcellularLocation>
        <location evidence="1">Membrane</location>
        <topology evidence="1">Single-pass membrane protein</topology>
    </subcellularLocation>
    <subcellularLocation>
        <location evidence="2">Mitochondrion membrane</location>
    </subcellularLocation>
</comment>
<sequence length="72" mass="8473">MGGPGLETVRMALYVSFPILMFYLANSPSLFRRPISQATREEDKKRQELLKQEIKANLDIFREFEKHKEKSN</sequence>
<dbReference type="EMBL" id="CAWYQH010000108">
    <property type="protein sequence ID" value="CAK8689594.1"/>
    <property type="molecule type" value="Genomic_DNA"/>
</dbReference>
<dbReference type="PANTHER" id="PTHR33968:SF1">
    <property type="entry name" value="PROTEIN PET100 HOMOLOG, MITOCHONDRIAL"/>
    <property type="match status" value="1"/>
</dbReference>
<feature type="transmembrane region" description="Helical" evidence="9">
    <location>
        <begin position="12"/>
        <end position="31"/>
    </location>
</feature>
<evidence type="ECO:0000256" key="4">
    <source>
        <dbReference type="ARBA" id="ARBA00022946"/>
    </source>
</evidence>
<keyword evidence="3 9" id="KW-0812">Transmembrane</keyword>
<dbReference type="Proteomes" id="UP001642483">
    <property type="component" value="Unassembled WGS sequence"/>
</dbReference>
<evidence type="ECO:0000313" key="10">
    <source>
        <dbReference type="EMBL" id="CAK8689594.1"/>
    </source>
</evidence>
<accession>A0ABP0GG32</accession>
<protein>
    <submittedName>
        <fullName evidence="10">Uncharacterized protein</fullName>
    </submittedName>
</protein>
<dbReference type="Pfam" id="PF09803">
    <property type="entry name" value="Pet100"/>
    <property type="match status" value="1"/>
</dbReference>
<name>A0ABP0GG32_CLALP</name>
<keyword evidence="5 9" id="KW-1133">Transmembrane helix</keyword>
<keyword evidence="11" id="KW-1185">Reference proteome</keyword>
<evidence type="ECO:0000256" key="1">
    <source>
        <dbReference type="ARBA" id="ARBA00004167"/>
    </source>
</evidence>
<comment type="similarity">
    <text evidence="8">Belongs to the PET100 family.</text>
</comment>
<evidence type="ECO:0000256" key="6">
    <source>
        <dbReference type="ARBA" id="ARBA00023128"/>
    </source>
</evidence>
<evidence type="ECO:0000313" key="11">
    <source>
        <dbReference type="Proteomes" id="UP001642483"/>
    </source>
</evidence>
<dbReference type="InterPro" id="IPR018625">
    <property type="entry name" value="Pet100"/>
</dbReference>
<evidence type="ECO:0000256" key="7">
    <source>
        <dbReference type="ARBA" id="ARBA00023136"/>
    </source>
</evidence>
<keyword evidence="7 9" id="KW-0472">Membrane</keyword>
<evidence type="ECO:0000256" key="8">
    <source>
        <dbReference type="ARBA" id="ARBA00038077"/>
    </source>
</evidence>
<gene>
    <name evidence="10" type="ORF">CVLEPA_LOCUS21574</name>
</gene>
<evidence type="ECO:0000256" key="2">
    <source>
        <dbReference type="ARBA" id="ARBA00004325"/>
    </source>
</evidence>
<proteinExistence type="inferred from homology"/>
<dbReference type="PANTHER" id="PTHR33968">
    <property type="entry name" value="PROTEIN PET100 HOMOLOG, MITOCHONDRIAL"/>
    <property type="match status" value="1"/>
</dbReference>
<organism evidence="10 11">
    <name type="scientific">Clavelina lepadiformis</name>
    <name type="common">Light-bulb sea squirt</name>
    <name type="synonym">Ascidia lepadiformis</name>
    <dbReference type="NCBI Taxonomy" id="159417"/>
    <lineage>
        <taxon>Eukaryota</taxon>
        <taxon>Metazoa</taxon>
        <taxon>Chordata</taxon>
        <taxon>Tunicata</taxon>
        <taxon>Ascidiacea</taxon>
        <taxon>Aplousobranchia</taxon>
        <taxon>Clavelinidae</taxon>
        <taxon>Clavelina</taxon>
    </lineage>
</organism>
<evidence type="ECO:0000256" key="9">
    <source>
        <dbReference type="SAM" id="Phobius"/>
    </source>
</evidence>
<keyword evidence="4" id="KW-0809">Transit peptide</keyword>
<evidence type="ECO:0000256" key="3">
    <source>
        <dbReference type="ARBA" id="ARBA00022692"/>
    </source>
</evidence>